<evidence type="ECO:0000313" key="1">
    <source>
        <dbReference type="EMBL" id="EDS12450.1"/>
    </source>
</evidence>
<reference evidence="1" key="1">
    <citation type="submission" date="2007-11" db="EMBL/GenBank/DDBJ databases">
        <authorList>
            <person name="Fulton L."/>
            <person name="Clifton S."/>
            <person name="Fulton B."/>
            <person name="Xu J."/>
            <person name="Minx P."/>
            <person name="Pepin K.H."/>
            <person name="Johnson M."/>
            <person name="Thiruvilangam P."/>
            <person name="Bhonagiri V."/>
            <person name="Nash W.E."/>
            <person name="Mardis E.R."/>
            <person name="Wilson R.K."/>
        </authorList>
    </citation>
    <scope>NUCLEOTIDE SEQUENCE [LARGE SCALE GENOMIC DNA]</scope>
    <source>
        <strain evidence="1">DSM 17241</strain>
    </source>
</reference>
<comment type="caution">
    <text evidence="1">The sequence shown here is derived from an EMBL/GenBank/DDBJ whole genome shotgun (WGS) entry which is preliminary data.</text>
</comment>
<keyword evidence="2" id="KW-1185">Reference proteome</keyword>
<name>B0P7E7_9FIRM</name>
<dbReference type="EMBL" id="ABGD02000006">
    <property type="protein sequence ID" value="EDS12450.1"/>
    <property type="molecule type" value="Genomic_DNA"/>
</dbReference>
<sequence>MLKCCTTIIIRLPFIKCKEYEARSIEYWIKCRKCKKRMRKCKNCISFFPILFYNISTEFIVK</sequence>
<evidence type="ECO:0000313" key="2">
    <source>
        <dbReference type="Proteomes" id="UP000003803"/>
    </source>
</evidence>
<protein>
    <submittedName>
        <fullName evidence="1">Uncharacterized protein</fullName>
    </submittedName>
</protein>
<gene>
    <name evidence="1" type="ORF">ANACOL_00678</name>
</gene>
<reference evidence="1" key="2">
    <citation type="submission" date="2013-09" db="EMBL/GenBank/DDBJ databases">
        <title>Draft genome sequence of Anaerotruncus colihominis(DSM 17241).</title>
        <authorList>
            <person name="Sudarsanam P."/>
            <person name="Ley R."/>
            <person name="Guruge J."/>
            <person name="Turnbaugh P.J."/>
            <person name="Mahowald M."/>
            <person name="Liep D."/>
            <person name="Gordon J."/>
        </authorList>
    </citation>
    <scope>NUCLEOTIDE SEQUENCE</scope>
    <source>
        <strain evidence="1">DSM 17241</strain>
    </source>
</reference>
<proteinExistence type="predicted"/>
<dbReference type="Proteomes" id="UP000003803">
    <property type="component" value="Unassembled WGS sequence"/>
</dbReference>
<organism evidence="1 2">
    <name type="scientific">Anaerotruncus colihominis DSM 17241</name>
    <dbReference type="NCBI Taxonomy" id="445972"/>
    <lineage>
        <taxon>Bacteria</taxon>
        <taxon>Bacillati</taxon>
        <taxon>Bacillota</taxon>
        <taxon>Clostridia</taxon>
        <taxon>Eubacteriales</taxon>
        <taxon>Oscillospiraceae</taxon>
        <taxon>Anaerotruncus</taxon>
    </lineage>
</organism>
<dbReference type="AlphaFoldDB" id="B0P7E7"/>
<accession>B0P7E7</accession>
<dbReference type="HOGENOM" id="CLU_2894015_0_0_9"/>